<dbReference type="Gene3D" id="3.90.550.10">
    <property type="entry name" value="Spore Coat Polysaccharide Biosynthesis Protein SpsA, Chain A"/>
    <property type="match status" value="1"/>
</dbReference>
<evidence type="ECO:0000256" key="2">
    <source>
        <dbReference type="ARBA" id="ARBA00022676"/>
    </source>
</evidence>
<evidence type="ECO:0000256" key="4">
    <source>
        <dbReference type="ARBA" id="ARBA00022692"/>
    </source>
</evidence>
<evidence type="ECO:0000313" key="10">
    <source>
        <dbReference type="Proteomes" id="UP001595607"/>
    </source>
</evidence>
<organism evidence="9 10">
    <name type="scientific">Parvularcula lutaonensis</name>
    <dbReference type="NCBI Taxonomy" id="491923"/>
    <lineage>
        <taxon>Bacteria</taxon>
        <taxon>Pseudomonadati</taxon>
        <taxon>Pseudomonadota</taxon>
        <taxon>Alphaproteobacteria</taxon>
        <taxon>Parvularculales</taxon>
        <taxon>Parvularculaceae</taxon>
        <taxon>Parvularcula</taxon>
    </lineage>
</organism>
<dbReference type="Pfam" id="PF13632">
    <property type="entry name" value="Glyco_trans_2_3"/>
    <property type="match status" value="1"/>
</dbReference>
<gene>
    <name evidence="9" type="ORF">ACFONP_05260</name>
</gene>
<protein>
    <submittedName>
        <fullName evidence="9">Glycosyltransferase family 2 protein</fullName>
    </submittedName>
</protein>
<evidence type="ECO:0000256" key="6">
    <source>
        <dbReference type="ARBA" id="ARBA00023136"/>
    </source>
</evidence>
<evidence type="ECO:0000256" key="1">
    <source>
        <dbReference type="ARBA" id="ARBA00004141"/>
    </source>
</evidence>
<feature type="domain" description="Glycosyltransferase 2-like" evidence="8">
    <location>
        <begin position="168"/>
        <end position="387"/>
    </location>
</feature>
<feature type="transmembrane region" description="Helical" evidence="7">
    <location>
        <begin position="43"/>
        <end position="60"/>
    </location>
</feature>
<dbReference type="SUPFAM" id="SSF53448">
    <property type="entry name" value="Nucleotide-diphospho-sugar transferases"/>
    <property type="match status" value="1"/>
</dbReference>
<dbReference type="InterPro" id="IPR001173">
    <property type="entry name" value="Glyco_trans_2-like"/>
</dbReference>
<reference evidence="10" key="1">
    <citation type="journal article" date="2019" name="Int. J. Syst. Evol. Microbiol.">
        <title>The Global Catalogue of Microorganisms (GCM) 10K type strain sequencing project: providing services to taxonomists for standard genome sequencing and annotation.</title>
        <authorList>
            <consortium name="The Broad Institute Genomics Platform"/>
            <consortium name="The Broad Institute Genome Sequencing Center for Infectious Disease"/>
            <person name="Wu L."/>
            <person name="Ma J."/>
        </authorList>
    </citation>
    <scope>NUCLEOTIDE SEQUENCE [LARGE SCALE GENOMIC DNA]</scope>
    <source>
        <strain evidence="10">KCTC 22245</strain>
    </source>
</reference>
<dbReference type="PANTHER" id="PTHR43867">
    <property type="entry name" value="CELLULOSE SYNTHASE CATALYTIC SUBUNIT A [UDP-FORMING]"/>
    <property type="match status" value="1"/>
</dbReference>
<evidence type="ECO:0000256" key="7">
    <source>
        <dbReference type="SAM" id="Phobius"/>
    </source>
</evidence>
<comment type="caution">
    <text evidence="9">The sequence shown here is derived from an EMBL/GenBank/DDBJ whole genome shotgun (WGS) entry which is preliminary data.</text>
</comment>
<dbReference type="Proteomes" id="UP001595607">
    <property type="component" value="Unassembled WGS sequence"/>
</dbReference>
<evidence type="ECO:0000313" key="9">
    <source>
        <dbReference type="EMBL" id="MFC3302137.1"/>
    </source>
</evidence>
<dbReference type="RefSeq" id="WP_189574461.1">
    <property type="nucleotide sequence ID" value="NZ_BMXU01000001.1"/>
</dbReference>
<dbReference type="EMBL" id="JBHRVA010000002">
    <property type="protein sequence ID" value="MFC3302137.1"/>
    <property type="molecule type" value="Genomic_DNA"/>
</dbReference>
<keyword evidence="6 7" id="KW-0472">Membrane</keyword>
<keyword evidence="3" id="KW-0808">Transferase</keyword>
<dbReference type="PANTHER" id="PTHR43867:SF2">
    <property type="entry name" value="CELLULOSE SYNTHASE CATALYTIC SUBUNIT A [UDP-FORMING]"/>
    <property type="match status" value="1"/>
</dbReference>
<feature type="transmembrane region" description="Helical" evidence="7">
    <location>
        <begin position="327"/>
        <end position="356"/>
    </location>
</feature>
<keyword evidence="5 7" id="KW-1133">Transmembrane helix</keyword>
<evidence type="ECO:0000256" key="3">
    <source>
        <dbReference type="ARBA" id="ARBA00022679"/>
    </source>
</evidence>
<evidence type="ECO:0000259" key="8">
    <source>
        <dbReference type="Pfam" id="PF13632"/>
    </source>
</evidence>
<feature type="transmembrane region" description="Helical" evidence="7">
    <location>
        <begin position="368"/>
        <end position="391"/>
    </location>
</feature>
<accession>A0ABV7MB60</accession>
<name>A0ABV7MB60_9PROT</name>
<keyword evidence="4 7" id="KW-0812">Transmembrane</keyword>
<evidence type="ECO:0000256" key="5">
    <source>
        <dbReference type="ARBA" id="ARBA00022989"/>
    </source>
</evidence>
<dbReference type="InterPro" id="IPR050321">
    <property type="entry name" value="Glycosyltr_2/OpgH_subfam"/>
</dbReference>
<keyword evidence="10" id="KW-1185">Reference proteome</keyword>
<feature type="transmembrane region" description="Helical" evidence="7">
    <location>
        <begin position="19"/>
        <end position="37"/>
    </location>
</feature>
<keyword evidence="2" id="KW-0328">Glycosyltransferase</keyword>
<dbReference type="InterPro" id="IPR029044">
    <property type="entry name" value="Nucleotide-diphossugar_trans"/>
</dbReference>
<comment type="subcellular location">
    <subcellularLocation>
        <location evidence="1">Membrane</location>
        <topology evidence="1">Multi-pass membrane protein</topology>
    </subcellularLocation>
</comment>
<sequence>MGAASTEAARRFSPFQWRILGGLGAGLAILLAVNPIMTAKLLFGLNAALAGGFLILRLAAMAASYTDDIHCPPLEVEGTGAPTIALLCPLYNEPQSVKNLITAIGQLDYPREKLDVLLLLEVDDHLTEKGAGTLPSFVRIVRIPSGGPRTKPNALSIGLSETRAEIVGIYDAEDRPEKDQLLKVAQAFREGPADLGCVQARLNYYNRDDSFITRLFALEYSLHFDWFLSGLARLGLPLPLGGTSNFVLRSALEDAGGWDPYNVTEDADLGIRLSRCGYRIGTVDSTTYEEATDTARRWVKQRSRWLKGYLQTWIVHMRSIIGWREAIVLHFALGAVFMNAVVNPLMWCLFLAWIVLRLEIFSPLFEGALGTLCLFLFVAGNAAHIWCLLVAPLRRGWYELTEAMIGIPYYWFLQSAAGYKALLEFVFAPHYWDKTDHSEGEDVLKATRHA</sequence>
<proteinExistence type="predicted"/>